<dbReference type="PANTHER" id="PTHR11105">
    <property type="entry name" value="CITRATE LYASE SUBUNIT BETA-RELATED"/>
    <property type="match status" value="1"/>
</dbReference>
<dbReference type="Proteomes" id="UP000537592">
    <property type="component" value="Unassembled WGS sequence"/>
</dbReference>
<evidence type="ECO:0000256" key="2">
    <source>
        <dbReference type="ARBA" id="ARBA00005568"/>
    </source>
</evidence>
<dbReference type="Pfam" id="PF03328">
    <property type="entry name" value="HpcH_HpaI"/>
    <property type="match status" value="1"/>
</dbReference>
<evidence type="ECO:0000256" key="6">
    <source>
        <dbReference type="PIRSR" id="PIRSR015582-2"/>
    </source>
</evidence>
<comment type="similarity">
    <text evidence="2">Belongs to the HpcH/HpaI aldolase family.</text>
</comment>
<dbReference type="GO" id="GO:0047777">
    <property type="term" value="F:(S)-citramalyl-CoA lyase activity"/>
    <property type="evidence" value="ECO:0007669"/>
    <property type="project" value="TreeGrafter"/>
</dbReference>
<dbReference type="InterPro" id="IPR040442">
    <property type="entry name" value="Pyrv_kinase-like_dom_sf"/>
</dbReference>
<dbReference type="InterPro" id="IPR015813">
    <property type="entry name" value="Pyrv/PenolPyrv_kinase-like_dom"/>
</dbReference>
<comment type="caution">
    <text evidence="8">The sequence shown here is derived from an EMBL/GenBank/DDBJ whole genome shotgun (WGS) entry which is preliminary data.</text>
</comment>
<dbReference type="SUPFAM" id="SSF51621">
    <property type="entry name" value="Phosphoenolpyruvate/pyruvate domain"/>
    <property type="match status" value="1"/>
</dbReference>
<feature type="binding site" evidence="6">
    <location>
        <position position="125"/>
    </location>
    <ligand>
        <name>Mg(2+)</name>
        <dbReference type="ChEBI" id="CHEBI:18420"/>
    </ligand>
</feature>
<feature type="binding site" evidence="6">
    <location>
        <position position="156"/>
    </location>
    <ligand>
        <name>Mg(2+)</name>
        <dbReference type="ChEBI" id="CHEBI:18420"/>
    </ligand>
</feature>
<evidence type="ECO:0000313" key="8">
    <source>
        <dbReference type="EMBL" id="MBB3809250.1"/>
    </source>
</evidence>
<evidence type="ECO:0000313" key="9">
    <source>
        <dbReference type="Proteomes" id="UP000537592"/>
    </source>
</evidence>
<feature type="domain" description="HpcH/HpaI aldolase/citrate lyase" evidence="7">
    <location>
        <begin position="7"/>
        <end position="224"/>
    </location>
</feature>
<keyword evidence="4 6" id="KW-0460">Magnesium</keyword>
<dbReference type="PIRSF" id="PIRSF015582">
    <property type="entry name" value="Cit_lyase_B"/>
    <property type="match status" value="1"/>
</dbReference>
<dbReference type="GO" id="GO:0106064">
    <property type="term" value="P:regulation of cobalamin metabolic process"/>
    <property type="evidence" value="ECO:0007669"/>
    <property type="project" value="TreeGrafter"/>
</dbReference>
<feature type="binding site" evidence="5">
    <location>
        <position position="125"/>
    </location>
    <ligand>
        <name>substrate</name>
    </ligand>
</feature>
<dbReference type="EMBL" id="JACICC010000002">
    <property type="protein sequence ID" value="MBB3809250.1"/>
    <property type="molecule type" value="Genomic_DNA"/>
</dbReference>
<evidence type="ECO:0000256" key="1">
    <source>
        <dbReference type="ARBA" id="ARBA00001946"/>
    </source>
</evidence>
<keyword evidence="3 6" id="KW-0479">Metal-binding</keyword>
<proteinExistence type="inferred from homology"/>
<organism evidence="8 9">
    <name type="scientific">Pseudochelatococcus contaminans</name>
    <dbReference type="NCBI Taxonomy" id="1538103"/>
    <lineage>
        <taxon>Bacteria</taxon>
        <taxon>Pseudomonadati</taxon>
        <taxon>Pseudomonadota</taxon>
        <taxon>Alphaproteobacteria</taxon>
        <taxon>Hyphomicrobiales</taxon>
        <taxon>Chelatococcaceae</taxon>
        <taxon>Pseudochelatococcus</taxon>
    </lineage>
</organism>
<feature type="binding site" evidence="5">
    <location>
        <position position="67"/>
    </location>
    <ligand>
        <name>substrate</name>
    </ligand>
</feature>
<dbReference type="InterPro" id="IPR005000">
    <property type="entry name" value="Aldolase/citrate-lyase_domain"/>
</dbReference>
<dbReference type="Gene3D" id="3.20.20.60">
    <property type="entry name" value="Phosphoenolpyruvate-binding domains"/>
    <property type="match status" value="1"/>
</dbReference>
<accession>A0A7W5Z3N6</accession>
<dbReference type="InterPro" id="IPR040186">
    <property type="entry name" value="Citramalyl-CoA_lyase"/>
</dbReference>
<evidence type="ECO:0000256" key="4">
    <source>
        <dbReference type="ARBA" id="ARBA00022842"/>
    </source>
</evidence>
<name>A0A7W5Z3N6_9HYPH</name>
<dbReference type="AlphaFoldDB" id="A0A7W5Z3N6"/>
<comment type="cofactor">
    <cofactor evidence="1">
        <name>Mg(2+)</name>
        <dbReference type="ChEBI" id="CHEBI:18420"/>
    </cofactor>
</comment>
<keyword evidence="8" id="KW-0456">Lyase</keyword>
<gene>
    <name evidence="8" type="ORF">FHS81_001320</name>
</gene>
<keyword evidence="9" id="KW-1185">Reference proteome</keyword>
<evidence type="ECO:0000259" key="7">
    <source>
        <dbReference type="Pfam" id="PF03328"/>
    </source>
</evidence>
<evidence type="ECO:0000256" key="3">
    <source>
        <dbReference type="ARBA" id="ARBA00022723"/>
    </source>
</evidence>
<dbReference type="EC" id="4.1.3.34" evidence="8"/>
<dbReference type="InterPro" id="IPR011206">
    <property type="entry name" value="Citrate_lyase_beta/mcl1/mcl2"/>
</dbReference>
<evidence type="ECO:0000256" key="5">
    <source>
        <dbReference type="PIRSR" id="PIRSR015582-1"/>
    </source>
</evidence>
<dbReference type="PANTHER" id="PTHR11105:SF0">
    <property type="entry name" value="CITRAMALYL-COA LYASE, MITOCHONDRIAL"/>
    <property type="match status" value="1"/>
</dbReference>
<sequence length="297" mass="31208">MAVKPRRSLLFVPASNTRALEKARGLSSDGVIIDLEDAVAPGVKDAARAQAEQALRQGFGGRETALRINAPDTQWFEADLALAARVAPDAVAIPKVYSPQTIRDIAARLDSLGAPAKVRLWAMIETARGVLNADAIASTASEPANRLDLFIVGANDLARETGVRPGPARASLIPWLQSVVLAARASGLAVIDSVYNDFRNADGFAAECTQGRDFGFDGKSLIHPAQIDAANAAFGPTAEEIAEAQAMIATFSAPENASKGAVAFEGRMIEELHVAIAQRTLDLAHAIAAIHDNKNAG</sequence>
<reference evidence="8 9" key="1">
    <citation type="submission" date="2020-08" db="EMBL/GenBank/DDBJ databases">
        <title>Genomic Encyclopedia of Type Strains, Phase IV (KMG-IV): sequencing the most valuable type-strain genomes for metagenomic binning, comparative biology and taxonomic classification.</title>
        <authorList>
            <person name="Goeker M."/>
        </authorList>
    </citation>
    <scope>NUCLEOTIDE SEQUENCE [LARGE SCALE GENOMIC DNA]</scope>
    <source>
        <strain evidence="8 9">DSM 28760</strain>
    </source>
</reference>
<dbReference type="RefSeq" id="WP_183751228.1">
    <property type="nucleotide sequence ID" value="NZ_JACICC010000002.1"/>
</dbReference>
<dbReference type="GO" id="GO:0008816">
    <property type="term" value="F:citryl-CoA lyase activity"/>
    <property type="evidence" value="ECO:0007669"/>
    <property type="project" value="UniProtKB-EC"/>
</dbReference>
<protein>
    <submittedName>
        <fullName evidence="8">Citrate lyase subunit beta/citryl-CoA lyase</fullName>
        <ecNumber evidence="8">4.1.3.34</ecNumber>
    </submittedName>
</protein>
<dbReference type="GO" id="GO:0046872">
    <property type="term" value="F:metal ion binding"/>
    <property type="evidence" value="ECO:0007669"/>
    <property type="project" value="UniProtKB-KW"/>
</dbReference>